<name>A0A936YSH7_9HYPH</name>
<dbReference type="Proteomes" id="UP000633219">
    <property type="component" value="Unassembled WGS sequence"/>
</dbReference>
<dbReference type="AlphaFoldDB" id="A0A936YSH7"/>
<comment type="caution">
    <text evidence="1">The sequence shown here is derived from an EMBL/GenBank/DDBJ whole genome shotgun (WGS) entry which is preliminary data.</text>
</comment>
<gene>
    <name evidence="1" type="ORF">JJB09_08550</name>
</gene>
<accession>A0A936YSH7</accession>
<organism evidence="1 2">
    <name type="scientific">Rhizobium setariae</name>
    <dbReference type="NCBI Taxonomy" id="2801340"/>
    <lineage>
        <taxon>Bacteria</taxon>
        <taxon>Pseudomonadati</taxon>
        <taxon>Pseudomonadota</taxon>
        <taxon>Alphaproteobacteria</taxon>
        <taxon>Hyphomicrobiales</taxon>
        <taxon>Rhizobiaceae</taxon>
        <taxon>Rhizobium/Agrobacterium group</taxon>
        <taxon>Rhizobium</taxon>
    </lineage>
</organism>
<keyword evidence="2" id="KW-1185">Reference proteome</keyword>
<dbReference type="Pfam" id="PF09957">
    <property type="entry name" value="VapB_antitoxin"/>
    <property type="match status" value="1"/>
</dbReference>
<evidence type="ECO:0000313" key="1">
    <source>
        <dbReference type="EMBL" id="MBL0372076.1"/>
    </source>
</evidence>
<evidence type="ECO:0000313" key="2">
    <source>
        <dbReference type="Proteomes" id="UP000633219"/>
    </source>
</evidence>
<reference evidence="1" key="1">
    <citation type="submission" date="2021-01" db="EMBL/GenBank/DDBJ databases">
        <title>Rhizobium sp. strain KVB221 16S ribosomal RNA gene Genome sequencing and assembly.</title>
        <authorList>
            <person name="Kang M."/>
        </authorList>
    </citation>
    <scope>NUCLEOTIDE SEQUENCE</scope>
    <source>
        <strain evidence="1">KVB221</strain>
    </source>
</reference>
<proteinExistence type="predicted"/>
<dbReference type="RefSeq" id="WP_201656071.1">
    <property type="nucleotide sequence ID" value="NZ_JAEQNC010000004.1"/>
</dbReference>
<protein>
    <submittedName>
        <fullName evidence="1">Type II toxin-antitoxin system VapB family antitoxin</fullName>
    </submittedName>
</protein>
<dbReference type="EMBL" id="JAEQNC010000004">
    <property type="protein sequence ID" value="MBL0372076.1"/>
    <property type="molecule type" value="Genomic_DNA"/>
</dbReference>
<dbReference type="InterPro" id="IPR019239">
    <property type="entry name" value="VapB_antitoxin"/>
</dbReference>
<sequence>MRTNIDIDEALLEEAIELSDLKTKKAVVEEALKAMVLQRRRRKALDELWGIGWEGDLEEMRLGFPSLDAK</sequence>